<proteinExistence type="predicted"/>
<dbReference type="Proteomes" id="UP000887566">
    <property type="component" value="Unplaced"/>
</dbReference>
<dbReference type="WBParaSite" id="PSAMB.scaffold2544size22656.g18293.t1">
    <property type="protein sequence ID" value="PSAMB.scaffold2544size22656.g18293.t1"/>
    <property type="gene ID" value="PSAMB.scaffold2544size22656.g18293"/>
</dbReference>
<keyword evidence="2" id="KW-1185">Reference proteome</keyword>
<name>A0A914VWN1_9BILA</name>
<protein>
    <submittedName>
        <fullName evidence="3">Uncharacterized protein</fullName>
    </submittedName>
</protein>
<dbReference type="AlphaFoldDB" id="A0A914VWN1"/>
<organism evidence="2 3">
    <name type="scientific">Plectus sambesii</name>
    <dbReference type="NCBI Taxonomy" id="2011161"/>
    <lineage>
        <taxon>Eukaryota</taxon>
        <taxon>Metazoa</taxon>
        <taxon>Ecdysozoa</taxon>
        <taxon>Nematoda</taxon>
        <taxon>Chromadorea</taxon>
        <taxon>Plectida</taxon>
        <taxon>Plectina</taxon>
        <taxon>Plectoidea</taxon>
        <taxon>Plectidae</taxon>
        <taxon>Plectus</taxon>
    </lineage>
</organism>
<feature type="signal peptide" evidence="1">
    <location>
        <begin position="1"/>
        <end position="22"/>
    </location>
</feature>
<evidence type="ECO:0000313" key="2">
    <source>
        <dbReference type="Proteomes" id="UP000887566"/>
    </source>
</evidence>
<keyword evidence="1" id="KW-0732">Signal</keyword>
<evidence type="ECO:0000313" key="3">
    <source>
        <dbReference type="WBParaSite" id="PSAMB.scaffold2544size22656.g18293.t1"/>
    </source>
</evidence>
<accession>A0A914VWN1</accession>
<feature type="chain" id="PRO_5037977526" evidence="1">
    <location>
        <begin position="23"/>
        <end position="382"/>
    </location>
</feature>
<evidence type="ECO:0000256" key="1">
    <source>
        <dbReference type="SAM" id="SignalP"/>
    </source>
</evidence>
<sequence>MFALNLLCIILVAVLQSLHAHANIDEKETLVSALDCRPFDSVTLDKMVELLILRRAEGKHLPNLRHACSRSHDDNYFLPKTTLRIKNMAWYSVPCRKTALGCVGLPSLTEISSSPDSPVTDETDMRRKYIHLRYEKVDKQRLMGWRRMDIDLPNDFFSHPYQERLSEMLRHYRISGLLDISKLPIDTLVSELSQPMVDLSDVTELRLEQVLIDRLEPLIQKLSENLSVLMLYACRFEHTVNLDSLLSFAENLVDIHIANRDLNRAAQRTLSHLTDTTLLRIAGQQRLPHRLVLEIPCAITMNGVRSIIQAWINKPDNVIKHGHHRTVWSFYLKNVTITEANEALRSYSTPQNIRLYKKKYASTTVFNSENTGFTLELKFIVR</sequence>
<reference evidence="3" key="1">
    <citation type="submission" date="2022-11" db="UniProtKB">
        <authorList>
            <consortium name="WormBaseParasite"/>
        </authorList>
    </citation>
    <scope>IDENTIFICATION</scope>
</reference>